<dbReference type="AlphaFoldDB" id="A0AAV9E1N6"/>
<organism evidence="1 2">
    <name type="scientific">Acorus calamus</name>
    <name type="common">Sweet flag</name>
    <dbReference type="NCBI Taxonomy" id="4465"/>
    <lineage>
        <taxon>Eukaryota</taxon>
        <taxon>Viridiplantae</taxon>
        <taxon>Streptophyta</taxon>
        <taxon>Embryophyta</taxon>
        <taxon>Tracheophyta</taxon>
        <taxon>Spermatophyta</taxon>
        <taxon>Magnoliopsida</taxon>
        <taxon>Liliopsida</taxon>
        <taxon>Acoraceae</taxon>
        <taxon>Acorus</taxon>
    </lineage>
</organism>
<reference evidence="1" key="1">
    <citation type="journal article" date="2023" name="Nat. Commun.">
        <title>Diploid and tetraploid genomes of Acorus and the evolution of monocots.</title>
        <authorList>
            <person name="Ma L."/>
            <person name="Liu K.W."/>
            <person name="Li Z."/>
            <person name="Hsiao Y.Y."/>
            <person name="Qi Y."/>
            <person name="Fu T."/>
            <person name="Tang G.D."/>
            <person name="Zhang D."/>
            <person name="Sun W.H."/>
            <person name="Liu D.K."/>
            <person name="Li Y."/>
            <person name="Chen G.Z."/>
            <person name="Liu X.D."/>
            <person name="Liao X.Y."/>
            <person name="Jiang Y.T."/>
            <person name="Yu X."/>
            <person name="Hao Y."/>
            <person name="Huang J."/>
            <person name="Zhao X.W."/>
            <person name="Ke S."/>
            <person name="Chen Y.Y."/>
            <person name="Wu W.L."/>
            <person name="Hsu J.L."/>
            <person name="Lin Y.F."/>
            <person name="Huang M.D."/>
            <person name="Li C.Y."/>
            <person name="Huang L."/>
            <person name="Wang Z.W."/>
            <person name="Zhao X."/>
            <person name="Zhong W.Y."/>
            <person name="Peng D.H."/>
            <person name="Ahmad S."/>
            <person name="Lan S."/>
            <person name="Zhang J.S."/>
            <person name="Tsai W.C."/>
            <person name="Van de Peer Y."/>
            <person name="Liu Z.J."/>
        </authorList>
    </citation>
    <scope>NUCLEOTIDE SEQUENCE</scope>
    <source>
        <strain evidence="1">CP</strain>
    </source>
</reference>
<evidence type="ECO:0008006" key="3">
    <source>
        <dbReference type="Google" id="ProtNLM"/>
    </source>
</evidence>
<reference evidence="1" key="2">
    <citation type="submission" date="2023-06" db="EMBL/GenBank/DDBJ databases">
        <authorList>
            <person name="Ma L."/>
            <person name="Liu K.-W."/>
            <person name="Li Z."/>
            <person name="Hsiao Y.-Y."/>
            <person name="Qi Y."/>
            <person name="Fu T."/>
            <person name="Tang G."/>
            <person name="Zhang D."/>
            <person name="Sun W.-H."/>
            <person name="Liu D.-K."/>
            <person name="Li Y."/>
            <person name="Chen G.-Z."/>
            <person name="Liu X.-D."/>
            <person name="Liao X.-Y."/>
            <person name="Jiang Y.-T."/>
            <person name="Yu X."/>
            <person name="Hao Y."/>
            <person name="Huang J."/>
            <person name="Zhao X.-W."/>
            <person name="Ke S."/>
            <person name="Chen Y.-Y."/>
            <person name="Wu W.-L."/>
            <person name="Hsu J.-L."/>
            <person name="Lin Y.-F."/>
            <person name="Huang M.-D."/>
            <person name="Li C.-Y."/>
            <person name="Huang L."/>
            <person name="Wang Z.-W."/>
            <person name="Zhao X."/>
            <person name="Zhong W.-Y."/>
            <person name="Peng D.-H."/>
            <person name="Ahmad S."/>
            <person name="Lan S."/>
            <person name="Zhang J.-S."/>
            <person name="Tsai W.-C."/>
            <person name="Van De Peer Y."/>
            <person name="Liu Z.-J."/>
        </authorList>
    </citation>
    <scope>NUCLEOTIDE SEQUENCE</scope>
    <source>
        <strain evidence="1">CP</strain>
        <tissue evidence="1">Leaves</tissue>
    </source>
</reference>
<dbReference type="Proteomes" id="UP001180020">
    <property type="component" value="Unassembled WGS sequence"/>
</dbReference>
<name>A0AAV9E1N6_ACOCL</name>
<evidence type="ECO:0000313" key="1">
    <source>
        <dbReference type="EMBL" id="KAK1307375.1"/>
    </source>
</evidence>
<accession>A0AAV9E1N6</accession>
<evidence type="ECO:0000313" key="2">
    <source>
        <dbReference type="Proteomes" id="UP001180020"/>
    </source>
</evidence>
<sequence>MREDPALAKINRVLVDGERKDAFPSCAVVGLPRTTSDHTPLFLRGGLEERKRHIFQFETWWARCPDLEGVIRESWEASPGGIRGAHKVAIKVRRLKRVLCGWGRQAKANRTREKRDPTELIKAVDLEEEGGPIPITRREVRGKARADIESIF</sequence>
<proteinExistence type="predicted"/>
<keyword evidence="2" id="KW-1185">Reference proteome</keyword>
<protein>
    <recommendedName>
        <fullName evidence="3">Reverse transcriptase</fullName>
    </recommendedName>
</protein>
<comment type="caution">
    <text evidence="1">The sequence shown here is derived from an EMBL/GenBank/DDBJ whole genome shotgun (WGS) entry which is preliminary data.</text>
</comment>
<dbReference type="EMBL" id="JAUJYO010000010">
    <property type="protein sequence ID" value="KAK1307375.1"/>
    <property type="molecule type" value="Genomic_DNA"/>
</dbReference>
<gene>
    <name evidence="1" type="ORF">QJS10_CPA10g01215</name>
</gene>